<feature type="compositionally biased region" description="Low complexity" evidence="1">
    <location>
        <begin position="706"/>
        <end position="737"/>
    </location>
</feature>
<dbReference type="FunCoup" id="A7TE92">
    <property type="interactions" value="871"/>
</dbReference>
<dbReference type="GO" id="GO:0005524">
    <property type="term" value="F:ATP binding"/>
    <property type="evidence" value="ECO:0007669"/>
    <property type="project" value="InterPro"/>
</dbReference>
<protein>
    <recommendedName>
        <fullName evidence="2">Protein kinase domain-containing protein</fullName>
    </recommendedName>
</protein>
<feature type="compositionally biased region" description="Polar residues" evidence="1">
    <location>
        <begin position="747"/>
        <end position="822"/>
    </location>
</feature>
<dbReference type="SUPFAM" id="SSF48371">
    <property type="entry name" value="ARM repeat"/>
    <property type="match status" value="1"/>
</dbReference>
<dbReference type="Pfam" id="PF00069">
    <property type="entry name" value="Pkinase"/>
    <property type="match status" value="1"/>
</dbReference>
<dbReference type="RefSeq" id="XP_001647272.1">
    <property type="nucleotide sequence ID" value="XM_001647222.1"/>
</dbReference>
<dbReference type="EMBL" id="DS480379">
    <property type="protein sequence ID" value="EDO19414.1"/>
    <property type="molecule type" value="Genomic_DNA"/>
</dbReference>
<dbReference type="CDD" id="cd14011">
    <property type="entry name" value="PK_SCY1_like"/>
    <property type="match status" value="1"/>
</dbReference>
<dbReference type="InterPro" id="IPR000719">
    <property type="entry name" value="Prot_kinase_dom"/>
</dbReference>
<feature type="region of interest" description="Disordered" evidence="1">
    <location>
        <begin position="14"/>
        <end position="41"/>
    </location>
</feature>
<dbReference type="GO" id="GO:0004672">
    <property type="term" value="F:protein kinase activity"/>
    <property type="evidence" value="ECO:0007669"/>
    <property type="project" value="InterPro"/>
</dbReference>
<evidence type="ECO:0000313" key="3">
    <source>
        <dbReference type="EMBL" id="EDO19414.1"/>
    </source>
</evidence>
<dbReference type="eggNOG" id="KOG2137">
    <property type="taxonomic scope" value="Eukaryota"/>
</dbReference>
<gene>
    <name evidence="3" type="ORF">Kpol_1002p61</name>
</gene>
<evidence type="ECO:0000259" key="2">
    <source>
        <dbReference type="PROSITE" id="PS50011"/>
    </source>
</evidence>
<dbReference type="InterPro" id="IPR011009">
    <property type="entry name" value="Kinase-like_dom_sf"/>
</dbReference>
<evidence type="ECO:0000313" key="4">
    <source>
        <dbReference type="Proteomes" id="UP000000267"/>
    </source>
</evidence>
<feature type="domain" description="Protein kinase" evidence="2">
    <location>
        <begin position="35"/>
        <end position="324"/>
    </location>
</feature>
<feature type="compositionally biased region" description="Low complexity" evidence="1">
    <location>
        <begin position="683"/>
        <end position="692"/>
    </location>
</feature>
<dbReference type="Gene3D" id="3.30.200.20">
    <property type="entry name" value="Phosphorylase Kinase, domain 1"/>
    <property type="match status" value="1"/>
</dbReference>
<dbReference type="PANTHER" id="PTHR12984">
    <property type="entry name" value="SCY1-RELATED S/T PROTEIN KINASE-LIKE"/>
    <property type="match status" value="1"/>
</dbReference>
<feature type="compositionally biased region" description="Low complexity" evidence="1">
    <location>
        <begin position="14"/>
        <end position="28"/>
    </location>
</feature>
<accession>A7TE92</accession>
<name>A7TE92_VANPO</name>
<dbReference type="GO" id="GO:0005759">
    <property type="term" value="C:mitochondrial matrix"/>
    <property type="evidence" value="ECO:0007669"/>
    <property type="project" value="EnsemblFungi"/>
</dbReference>
<dbReference type="HOGENOM" id="CLU_008724_3_0_1"/>
<dbReference type="KEGG" id="vpo:Kpol_1002p61"/>
<dbReference type="GeneID" id="5547764"/>
<dbReference type="InterPro" id="IPR011989">
    <property type="entry name" value="ARM-like"/>
</dbReference>
<reference evidence="3 4" key="1">
    <citation type="journal article" date="2007" name="Proc. Natl. Acad. Sci. U.S.A.">
        <title>Independent sorting-out of thousands of duplicated gene pairs in two yeast species descended from a whole-genome duplication.</title>
        <authorList>
            <person name="Scannell D.R."/>
            <person name="Frank A.C."/>
            <person name="Conant G.C."/>
            <person name="Byrne K.P."/>
            <person name="Woolfit M."/>
            <person name="Wolfe K.H."/>
        </authorList>
    </citation>
    <scope>NUCLEOTIDE SEQUENCE [LARGE SCALE GENOMIC DNA]</scope>
    <source>
        <strain evidence="4">ATCC 22028 / DSM 70294 / BCRC 21397 / CBS 2163 / NBRC 10782 / NRRL Y-8283 / UCD 57-17</strain>
    </source>
</reference>
<proteinExistence type="predicted"/>
<dbReference type="Gene3D" id="1.25.10.10">
    <property type="entry name" value="Leucine-rich Repeat Variant"/>
    <property type="match status" value="1"/>
</dbReference>
<dbReference type="OMA" id="MPKMTQP"/>
<dbReference type="InParanoid" id="A7TE92"/>
<dbReference type="PhylomeDB" id="A7TE92"/>
<sequence>MMFWGSKTGISSKYSFSSSPTFSSEPWSVYTGRPKSTSSTAGPNRVSIFMFDKKIYESYLLHYGIIKSKSSTNDKKIIQEGYDILRNQVNNLAKLKHPNVLTLIEPLEEHSKNFLFVTEYVTGSLETVFVKKDDEQSFLKGHVKDDVIIHRGIFQLVHALDFIHNRAGSVHLDIQPRSIFINDNSDWKISGLGHLMKIPDGSNSTEYFMPQYDPRIPSFMQLPLDFTAPEIVLDSTVSIKSDFFSLGMLMYLLYAGDSLFRTENSTSQYKDEYAKLERKISTMSWENVFSKLPPRLRQCIPMLMNRDIFSRYDNITDFLASEFFQDPIIKTLNFLDDLPTKSNEDKLVFLEGLDELLPQFPESLLQRKFLAVLLDLLNQLCAERNVNSRCVTLNLGLVIKISGTLSQLSFQERLLPVMTNKTNFPILMKHATTSLIENLPILKEKVKLQDFLDVLLKPILTYVLNEMEGDAAVVPQEKLLDQMELILDCLDFLTVKKFLLPLLSQLFTKTTSLKVKIICVKSFQTLVERKTVDTYICCDEILPLFKSMKSRDPRILLKSLSFFETLPQVVVDESALVGQLLPLLWNYSMADTLDSTQYNNYTKVINNISFDIQKNHADQLQKTKTTNTGSSGNEFKKMIENNSNEYINREAAQDAAKSVSTPTINPVRKPSERKPASTQSRISVTSATTSTTGGMPPKKSIPTPLNRSTSNTFTSPSNNNSTRSITNSNSNTNTNSNFDDFDDFVTASPTASIATNPVSTNQQDTTPFRSNTTSSSSIPIQNSLNSSFPPGFSVSLQPNKKLSNSMNPMQQTSNSNLSDSLI</sequence>
<dbReference type="Gene3D" id="1.10.510.10">
    <property type="entry name" value="Transferase(Phosphotransferase) domain 1"/>
    <property type="match status" value="1"/>
</dbReference>
<dbReference type="AlphaFoldDB" id="A7TE92"/>
<feature type="region of interest" description="Disordered" evidence="1">
    <location>
        <begin position="651"/>
        <end position="822"/>
    </location>
</feature>
<dbReference type="InterPro" id="IPR051177">
    <property type="entry name" value="CIK-Related_Protein"/>
</dbReference>
<dbReference type="SMART" id="SM00220">
    <property type="entry name" value="S_TKc"/>
    <property type="match status" value="1"/>
</dbReference>
<dbReference type="Proteomes" id="UP000000267">
    <property type="component" value="Unassembled WGS sequence"/>
</dbReference>
<dbReference type="PANTHER" id="PTHR12984:SF6">
    <property type="entry name" value="SCY1-LIKE PROTEIN 2"/>
    <property type="match status" value="1"/>
</dbReference>
<dbReference type="PROSITE" id="PS50011">
    <property type="entry name" value="PROTEIN_KINASE_DOM"/>
    <property type="match status" value="1"/>
</dbReference>
<evidence type="ECO:0000256" key="1">
    <source>
        <dbReference type="SAM" id="MobiDB-lite"/>
    </source>
</evidence>
<dbReference type="InterPro" id="IPR016024">
    <property type="entry name" value="ARM-type_fold"/>
</dbReference>
<dbReference type="SUPFAM" id="SSF56112">
    <property type="entry name" value="Protein kinase-like (PK-like)"/>
    <property type="match status" value="1"/>
</dbReference>
<organism evidence="4">
    <name type="scientific">Vanderwaltozyma polyspora (strain ATCC 22028 / DSM 70294 / BCRC 21397 / CBS 2163 / NBRC 10782 / NRRL Y-8283 / UCD 57-17)</name>
    <name type="common">Kluyveromyces polysporus</name>
    <dbReference type="NCBI Taxonomy" id="436907"/>
    <lineage>
        <taxon>Eukaryota</taxon>
        <taxon>Fungi</taxon>
        <taxon>Dikarya</taxon>
        <taxon>Ascomycota</taxon>
        <taxon>Saccharomycotina</taxon>
        <taxon>Saccharomycetes</taxon>
        <taxon>Saccharomycetales</taxon>
        <taxon>Saccharomycetaceae</taxon>
        <taxon>Vanderwaltozyma</taxon>
    </lineage>
</organism>
<dbReference type="OrthoDB" id="79687at2759"/>
<keyword evidence="4" id="KW-1185">Reference proteome</keyword>